<sequence length="153" mass="16940">HLNLKPSEWQARRESLPQPLPREQAIGERLQFTPVSEQPLQTIPEEAAENTNEKIRRLTSFAKFWHSSSRASSGSRSSSRTSVGSESDFTSSGNVQPEAKKSWCFVSFPTWRGKRSQIHVAEEGLASPVADSGRRASKCDTFCPVVGPISILL</sequence>
<feature type="region of interest" description="Disordered" evidence="1">
    <location>
        <begin position="1"/>
        <end position="52"/>
    </location>
</feature>
<comment type="caution">
    <text evidence="2">The sequence shown here is derived from an EMBL/GenBank/DDBJ whole genome shotgun (WGS) entry which is preliminary data.</text>
</comment>
<name>A0A813IYM0_POLGL</name>
<organism evidence="2 3">
    <name type="scientific">Polarella glacialis</name>
    <name type="common">Dinoflagellate</name>
    <dbReference type="NCBI Taxonomy" id="89957"/>
    <lineage>
        <taxon>Eukaryota</taxon>
        <taxon>Sar</taxon>
        <taxon>Alveolata</taxon>
        <taxon>Dinophyceae</taxon>
        <taxon>Suessiales</taxon>
        <taxon>Suessiaceae</taxon>
        <taxon>Polarella</taxon>
    </lineage>
</organism>
<evidence type="ECO:0000256" key="1">
    <source>
        <dbReference type="SAM" id="MobiDB-lite"/>
    </source>
</evidence>
<proteinExistence type="predicted"/>
<dbReference type="Proteomes" id="UP000626109">
    <property type="component" value="Unassembled WGS sequence"/>
</dbReference>
<evidence type="ECO:0000313" key="2">
    <source>
        <dbReference type="EMBL" id="CAE8657652.1"/>
    </source>
</evidence>
<feature type="compositionally biased region" description="Low complexity" evidence="1">
    <location>
        <begin position="67"/>
        <end position="87"/>
    </location>
</feature>
<protein>
    <submittedName>
        <fullName evidence="2">Uncharacterized protein</fullName>
    </submittedName>
</protein>
<evidence type="ECO:0000313" key="3">
    <source>
        <dbReference type="Proteomes" id="UP000626109"/>
    </source>
</evidence>
<feature type="region of interest" description="Disordered" evidence="1">
    <location>
        <begin position="66"/>
        <end position="98"/>
    </location>
</feature>
<accession>A0A813IYM0</accession>
<gene>
    <name evidence="2" type="ORF">PGLA2088_LOCUS12938</name>
</gene>
<dbReference type="EMBL" id="CAJNNW010015381">
    <property type="protein sequence ID" value="CAE8657652.1"/>
    <property type="molecule type" value="Genomic_DNA"/>
</dbReference>
<reference evidence="2" key="1">
    <citation type="submission" date="2021-02" db="EMBL/GenBank/DDBJ databases">
        <authorList>
            <person name="Dougan E. K."/>
            <person name="Rhodes N."/>
            <person name="Thang M."/>
            <person name="Chan C."/>
        </authorList>
    </citation>
    <scope>NUCLEOTIDE SEQUENCE</scope>
</reference>
<feature type="non-terminal residue" evidence="2">
    <location>
        <position position="1"/>
    </location>
</feature>
<dbReference type="AlphaFoldDB" id="A0A813IYM0"/>